<proteinExistence type="predicted"/>
<evidence type="ECO:0000256" key="2">
    <source>
        <dbReference type="ARBA" id="ARBA00022679"/>
    </source>
</evidence>
<comment type="caution">
    <text evidence="5">The sequence shown here is derived from an EMBL/GenBank/DDBJ whole genome shotgun (WGS) entry which is preliminary data.</text>
</comment>
<dbReference type="InterPro" id="IPR040758">
    <property type="entry name" value="PrmC_N"/>
</dbReference>
<reference evidence="5 6" key="1">
    <citation type="submission" date="2022-02" db="EMBL/GenBank/DDBJ databases">
        <title>The car tank lid bacteriome: a reservoir of bacteria with potential in bioremediation of fuel.</title>
        <authorList>
            <person name="Vidal-Verdu A."/>
            <person name="Gomez-Martinez D."/>
            <person name="Latorre-Perez A."/>
            <person name="Pereto J."/>
            <person name="Porcar M."/>
        </authorList>
    </citation>
    <scope>NUCLEOTIDE SEQUENCE [LARGE SCALE GENOMIC DNA]</scope>
    <source>
        <strain evidence="5 6">4D.3</strain>
    </source>
</reference>
<keyword evidence="1" id="KW-0489">Methyltransferase</keyword>
<feature type="domain" description="Release factor glutamine methyltransferase N-terminal" evidence="4">
    <location>
        <begin position="6"/>
        <end position="64"/>
    </location>
</feature>
<sequence length="287" mass="29186">MDPLVARLRAAGCVFAEDEAALLLEAVTRPDHAARRPADPTDAVLLEDLVARRVAGEPLEHVLGWVAFGGRRWSVGPGVFVPRRRTELMVAAALALPAPATVLDLCCGCGAVGGSVLLALRAAGSAPVLHASDVEPAAVGHARWNLEPLGAAVHEGDLLGAVPSILRGRVDLLLCNAPYVPTGAIATMPPEARDHEPAVALDGGTDGLDVLRRVVAAAPGWLAPGGSLLFEVGTDQVPGATNLVEAHGLRPTVVTDEDPDADDATGGTVVVATSDTAGRAGSARAGS</sequence>
<dbReference type="Pfam" id="PF17827">
    <property type="entry name" value="PrmC_N"/>
    <property type="match status" value="1"/>
</dbReference>
<dbReference type="InterPro" id="IPR029063">
    <property type="entry name" value="SAM-dependent_MTases_sf"/>
</dbReference>
<gene>
    <name evidence="5" type="ORF">M1843_14415</name>
</gene>
<keyword evidence="2" id="KW-0808">Transferase</keyword>
<keyword evidence="6" id="KW-1185">Reference proteome</keyword>
<evidence type="ECO:0000313" key="6">
    <source>
        <dbReference type="Proteomes" id="UP001651050"/>
    </source>
</evidence>
<dbReference type="InterPro" id="IPR050320">
    <property type="entry name" value="N5-glutamine_MTase"/>
</dbReference>
<evidence type="ECO:0000313" key="5">
    <source>
        <dbReference type="EMBL" id="MCK9794942.1"/>
    </source>
</evidence>
<dbReference type="NCBIfam" id="TIGR00536">
    <property type="entry name" value="hemK_fam"/>
    <property type="match status" value="1"/>
</dbReference>
<dbReference type="Gene3D" id="3.40.50.150">
    <property type="entry name" value="Vaccinia Virus protein VP39"/>
    <property type="match status" value="1"/>
</dbReference>
<dbReference type="EMBL" id="JALQCY010000004">
    <property type="protein sequence ID" value="MCK9794942.1"/>
    <property type="molecule type" value="Genomic_DNA"/>
</dbReference>
<dbReference type="Proteomes" id="UP001651050">
    <property type="component" value="Unassembled WGS sequence"/>
</dbReference>
<accession>A0ABT0J630</accession>
<dbReference type="Gene3D" id="1.10.8.10">
    <property type="entry name" value="DNA helicase RuvA subunit, C-terminal domain"/>
    <property type="match status" value="1"/>
</dbReference>
<evidence type="ECO:0000259" key="4">
    <source>
        <dbReference type="Pfam" id="PF17827"/>
    </source>
</evidence>
<name>A0ABT0J630_9MICO</name>
<protein>
    <recommendedName>
        <fullName evidence="4">Release factor glutamine methyltransferase N-terminal domain-containing protein</fullName>
    </recommendedName>
</protein>
<dbReference type="InterPro" id="IPR004556">
    <property type="entry name" value="HemK-like"/>
</dbReference>
<dbReference type="NCBIfam" id="TIGR03704">
    <property type="entry name" value="PrmC_rel_meth"/>
    <property type="match status" value="1"/>
</dbReference>
<dbReference type="InterPro" id="IPR022446">
    <property type="entry name" value="MeTrfrase_put"/>
</dbReference>
<evidence type="ECO:0000256" key="1">
    <source>
        <dbReference type="ARBA" id="ARBA00022603"/>
    </source>
</evidence>
<keyword evidence="3" id="KW-0949">S-adenosyl-L-methionine</keyword>
<dbReference type="CDD" id="cd02440">
    <property type="entry name" value="AdoMet_MTases"/>
    <property type="match status" value="1"/>
</dbReference>
<organism evidence="5 6">
    <name type="scientific">Isoptericola peretonis</name>
    <dbReference type="NCBI Taxonomy" id="2918523"/>
    <lineage>
        <taxon>Bacteria</taxon>
        <taxon>Bacillati</taxon>
        <taxon>Actinomycetota</taxon>
        <taxon>Actinomycetes</taxon>
        <taxon>Micrococcales</taxon>
        <taxon>Promicromonosporaceae</taxon>
        <taxon>Isoptericola</taxon>
    </lineage>
</organism>
<dbReference type="SUPFAM" id="SSF53335">
    <property type="entry name" value="S-adenosyl-L-methionine-dependent methyltransferases"/>
    <property type="match status" value="1"/>
</dbReference>
<evidence type="ECO:0000256" key="3">
    <source>
        <dbReference type="ARBA" id="ARBA00022691"/>
    </source>
</evidence>
<dbReference type="PANTHER" id="PTHR18895:SF74">
    <property type="entry name" value="MTRF1L RELEASE FACTOR GLUTAMINE METHYLTRANSFERASE"/>
    <property type="match status" value="1"/>
</dbReference>
<dbReference type="PANTHER" id="PTHR18895">
    <property type="entry name" value="HEMK METHYLTRANSFERASE"/>
    <property type="match status" value="1"/>
</dbReference>